<dbReference type="EMBL" id="JADGIZ020000200">
    <property type="protein sequence ID" value="KAL2911075.1"/>
    <property type="molecule type" value="Genomic_DNA"/>
</dbReference>
<keyword evidence="6" id="KW-0931">ER-Golgi transport</keyword>
<gene>
    <name evidence="8" type="primary">trs31</name>
    <name evidence="8" type="ORF">HK105_209473</name>
</gene>
<dbReference type="SUPFAM" id="SSF111126">
    <property type="entry name" value="Ligand-binding domain in the NO signalling and Golgi transport"/>
    <property type="match status" value="1"/>
</dbReference>
<accession>A0ABR4MUX5</accession>
<reference evidence="8 9" key="1">
    <citation type="submission" date="2023-09" db="EMBL/GenBank/DDBJ databases">
        <title>Pangenome analysis of Batrachochytrium dendrobatidis and related Chytrids.</title>
        <authorList>
            <person name="Yacoub M.N."/>
            <person name="Stajich J.E."/>
            <person name="James T.Y."/>
        </authorList>
    </citation>
    <scope>NUCLEOTIDE SEQUENCE [LARGE SCALE GENOMIC DNA]</scope>
    <source>
        <strain evidence="8 9">JEL0888</strain>
    </source>
</reference>
<evidence type="ECO:0000313" key="9">
    <source>
        <dbReference type="Proteomes" id="UP001527925"/>
    </source>
</evidence>
<name>A0ABR4MUX5_9FUNG</name>
<dbReference type="CDD" id="cd14943">
    <property type="entry name" value="TRAPPC5_Trs31"/>
    <property type="match status" value="1"/>
</dbReference>
<protein>
    <submittedName>
        <fullName evidence="8">Trafficking protein particle complex subunit 31</fullName>
    </submittedName>
</protein>
<evidence type="ECO:0000256" key="3">
    <source>
        <dbReference type="ARBA" id="ARBA00006218"/>
    </source>
</evidence>
<evidence type="ECO:0000256" key="6">
    <source>
        <dbReference type="ARBA" id="ARBA00022892"/>
    </source>
</evidence>
<dbReference type="PANTHER" id="PTHR20902">
    <property type="entry name" value="41-2 PROTEIN ANTIGEN-RELATED"/>
    <property type="match status" value="1"/>
</dbReference>
<dbReference type="InterPro" id="IPR024096">
    <property type="entry name" value="NO_sig/Golgi_transp_ligand-bd"/>
</dbReference>
<evidence type="ECO:0000313" key="8">
    <source>
        <dbReference type="EMBL" id="KAL2911075.1"/>
    </source>
</evidence>
<dbReference type="InterPro" id="IPR016696">
    <property type="entry name" value="TRAPP-I_su5"/>
</dbReference>
<evidence type="ECO:0000256" key="7">
    <source>
        <dbReference type="ARBA" id="ARBA00023034"/>
    </source>
</evidence>
<comment type="similarity">
    <text evidence="3">Belongs to the TRAPP small subunits family. BET3 subfamily.</text>
</comment>
<comment type="caution">
    <text evidence="8">The sequence shown here is derived from an EMBL/GenBank/DDBJ whole genome shotgun (WGS) entry which is preliminary data.</text>
</comment>
<keyword evidence="5" id="KW-0256">Endoplasmic reticulum</keyword>
<dbReference type="Gene3D" id="3.30.1380.20">
    <property type="entry name" value="Trafficking protein particle complex subunit 3"/>
    <property type="match status" value="1"/>
</dbReference>
<keyword evidence="9" id="KW-1185">Reference proteome</keyword>
<evidence type="ECO:0000256" key="4">
    <source>
        <dbReference type="ARBA" id="ARBA00022448"/>
    </source>
</evidence>
<sequence>MGTVVAPPAGRVVHFLQRTMWSYSSSLWAYHRNAAGQLSSGNTTVRGTRLLAELCLPDFALLSNARMSRPMTVGKRPPILDRNLNKTRGSEVSLSAFAFLFSEMLQYSQKRVSGIQDLEKKRVCAGAALSDLGYRVGVRMLELILFRERNAKRETRVLGVLYFINTTVWKSLFGKPADSLEKGTDNDDEYMISDNDPLITKYISVPREMSSLNCGAFIAGIVEAVLDGCQFPARITAHSTGSEQFPSRTTILIKFDKSVMLREKALDAGR</sequence>
<proteinExistence type="inferred from homology"/>
<dbReference type="Pfam" id="PF04051">
    <property type="entry name" value="TRAPP"/>
    <property type="match status" value="1"/>
</dbReference>
<dbReference type="PANTHER" id="PTHR20902:SF0">
    <property type="entry name" value="TRAFFICKING PROTEIN PARTICLE COMPLEX SUBUNIT 5"/>
    <property type="match status" value="1"/>
</dbReference>
<dbReference type="Proteomes" id="UP001527925">
    <property type="component" value="Unassembled WGS sequence"/>
</dbReference>
<dbReference type="InterPro" id="IPR007194">
    <property type="entry name" value="TRAPP_component"/>
</dbReference>
<organism evidence="8 9">
    <name type="scientific">Polyrhizophydium stewartii</name>
    <dbReference type="NCBI Taxonomy" id="2732419"/>
    <lineage>
        <taxon>Eukaryota</taxon>
        <taxon>Fungi</taxon>
        <taxon>Fungi incertae sedis</taxon>
        <taxon>Chytridiomycota</taxon>
        <taxon>Chytridiomycota incertae sedis</taxon>
        <taxon>Chytridiomycetes</taxon>
        <taxon>Rhizophydiales</taxon>
        <taxon>Rhizophydiales incertae sedis</taxon>
        <taxon>Polyrhizophydium</taxon>
    </lineage>
</organism>
<comment type="subcellular location">
    <subcellularLocation>
        <location evidence="1">Endoplasmic reticulum</location>
    </subcellularLocation>
    <subcellularLocation>
        <location evidence="2">Golgi apparatus</location>
    </subcellularLocation>
</comment>
<keyword evidence="4" id="KW-0813">Transport</keyword>
<evidence type="ECO:0000256" key="1">
    <source>
        <dbReference type="ARBA" id="ARBA00004240"/>
    </source>
</evidence>
<evidence type="ECO:0000256" key="5">
    <source>
        <dbReference type="ARBA" id="ARBA00022824"/>
    </source>
</evidence>
<keyword evidence="7" id="KW-0333">Golgi apparatus</keyword>
<evidence type="ECO:0000256" key="2">
    <source>
        <dbReference type="ARBA" id="ARBA00004555"/>
    </source>
</evidence>